<feature type="region of interest" description="Disordered" evidence="4">
    <location>
        <begin position="269"/>
        <end position="298"/>
    </location>
</feature>
<dbReference type="PANTHER" id="PTHR46796">
    <property type="entry name" value="HTH-TYPE TRANSCRIPTIONAL ACTIVATOR RHAS-RELATED"/>
    <property type="match status" value="1"/>
</dbReference>
<keyword evidence="3" id="KW-0804">Transcription</keyword>
<reference evidence="6 7" key="1">
    <citation type="submission" date="2014-01" db="EMBL/GenBank/DDBJ databases">
        <title>Actinotalea ferrariae CF5-4.</title>
        <authorList>
            <person name="Chen F."/>
            <person name="Li Y."/>
            <person name="Wang G."/>
        </authorList>
    </citation>
    <scope>NUCLEOTIDE SEQUENCE [LARGE SCALE GENOMIC DNA]</scope>
    <source>
        <strain evidence="6 7">CF5-4</strain>
    </source>
</reference>
<feature type="domain" description="HTH araC/xylS-type" evidence="5">
    <location>
        <begin position="179"/>
        <end position="277"/>
    </location>
</feature>
<accession>A0A021VTI9</accession>
<dbReference type="Pfam" id="PF08448">
    <property type="entry name" value="PAS_4"/>
    <property type="match status" value="1"/>
</dbReference>
<dbReference type="PANTHER" id="PTHR46796:SF13">
    <property type="entry name" value="HTH-TYPE TRANSCRIPTIONAL ACTIVATOR RHAS"/>
    <property type="match status" value="1"/>
</dbReference>
<sequence length="298" mass="31464">MRPPDDDAPGGEPVAQRAAGVAGGAWPGVGAGAGGRPALWPEAERLLAALTPELVRLMEGLTGTMFCAKDTTGRYVAVNQAFVDRTNETSRRAVVGRRAEDLFVDHLAAHYAAQDEEVLRTGQALRDELELILRPGGSPGWYLTSKEPVRAGDVVVGLVSVSEDLRTSDPADVALSSLSRVVALVHERLGEPVTVAEMAAAAGCSPAALDRRMRKVFSLSPRRYVLRARVDRAATLLTTTDAPIAAVATATGFYDQAVLTRTFGRLTGQTPAQFRRASREAGGRPPAGHPGPAGEPVQ</sequence>
<evidence type="ECO:0000313" key="6">
    <source>
        <dbReference type="EMBL" id="EYR64443.1"/>
    </source>
</evidence>
<dbReference type="OrthoDB" id="2060755at2"/>
<comment type="caution">
    <text evidence="6">The sequence shown here is derived from an EMBL/GenBank/DDBJ whole genome shotgun (WGS) entry which is preliminary data.</text>
</comment>
<keyword evidence="7" id="KW-1185">Reference proteome</keyword>
<evidence type="ECO:0000256" key="4">
    <source>
        <dbReference type="SAM" id="MobiDB-lite"/>
    </source>
</evidence>
<feature type="compositionally biased region" description="Low complexity" evidence="4">
    <location>
        <begin position="283"/>
        <end position="298"/>
    </location>
</feature>
<dbReference type="Gene3D" id="1.10.10.60">
    <property type="entry name" value="Homeodomain-like"/>
    <property type="match status" value="1"/>
</dbReference>
<evidence type="ECO:0000313" key="7">
    <source>
        <dbReference type="Proteomes" id="UP000019753"/>
    </source>
</evidence>
<dbReference type="EMBL" id="AXCW01000032">
    <property type="protein sequence ID" value="EYR64443.1"/>
    <property type="molecule type" value="Genomic_DNA"/>
</dbReference>
<dbReference type="GO" id="GO:0043565">
    <property type="term" value="F:sequence-specific DNA binding"/>
    <property type="evidence" value="ECO:0007669"/>
    <property type="project" value="InterPro"/>
</dbReference>
<evidence type="ECO:0000259" key="5">
    <source>
        <dbReference type="PROSITE" id="PS01124"/>
    </source>
</evidence>
<protein>
    <submittedName>
        <fullName evidence="6">AraC family transcriptional regulator</fullName>
    </submittedName>
</protein>
<dbReference type="PROSITE" id="PS01124">
    <property type="entry name" value="HTH_ARAC_FAMILY_2"/>
    <property type="match status" value="1"/>
</dbReference>
<dbReference type="AlphaFoldDB" id="A0A021VTI9"/>
<dbReference type="SMART" id="SM00342">
    <property type="entry name" value="HTH_ARAC"/>
    <property type="match status" value="1"/>
</dbReference>
<dbReference type="Pfam" id="PF12833">
    <property type="entry name" value="HTH_18"/>
    <property type="match status" value="1"/>
</dbReference>
<dbReference type="SUPFAM" id="SSF46689">
    <property type="entry name" value="Homeodomain-like"/>
    <property type="match status" value="2"/>
</dbReference>
<dbReference type="InterPro" id="IPR018062">
    <property type="entry name" value="HTH_AraC-typ_CS"/>
</dbReference>
<organism evidence="6 7">
    <name type="scientific">Actinotalea ferrariae CF5-4</name>
    <dbReference type="NCBI Taxonomy" id="948458"/>
    <lineage>
        <taxon>Bacteria</taxon>
        <taxon>Bacillati</taxon>
        <taxon>Actinomycetota</taxon>
        <taxon>Actinomycetes</taxon>
        <taxon>Micrococcales</taxon>
        <taxon>Cellulomonadaceae</taxon>
        <taxon>Actinotalea</taxon>
    </lineage>
</organism>
<dbReference type="InterPro" id="IPR009057">
    <property type="entry name" value="Homeodomain-like_sf"/>
</dbReference>
<dbReference type="Proteomes" id="UP000019753">
    <property type="component" value="Unassembled WGS sequence"/>
</dbReference>
<dbReference type="Gene3D" id="3.30.450.20">
    <property type="entry name" value="PAS domain"/>
    <property type="match status" value="1"/>
</dbReference>
<evidence type="ECO:0000256" key="1">
    <source>
        <dbReference type="ARBA" id="ARBA00023015"/>
    </source>
</evidence>
<evidence type="ECO:0000256" key="3">
    <source>
        <dbReference type="ARBA" id="ARBA00023163"/>
    </source>
</evidence>
<dbReference type="InterPro" id="IPR050204">
    <property type="entry name" value="AraC_XylS_family_regulators"/>
</dbReference>
<dbReference type="SUPFAM" id="SSF55785">
    <property type="entry name" value="PYP-like sensor domain (PAS domain)"/>
    <property type="match status" value="1"/>
</dbReference>
<dbReference type="RefSeq" id="WP_081802332.1">
    <property type="nucleotide sequence ID" value="NZ_AXCW01000032.1"/>
</dbReference>
<dbReference type="InterPro" id="IPR013656">
    <property type="entry name" value="PAS_4"/>
</dbReference>
<evidence type="ECO:0000256" key="2">
    <source>
        <dbReference type="ARBA" id="ARBA00023125"/>
    </source>
</evidence>
<dbReference type="InterPro" id="IPR035965">
    <property type="entry name" value="PAS-like_dom_sf"/>
</dbReference>
<name>A0A021VTI9_9CELL</name>
<dbReference type="GO" id="GO:0003700">
    <property type="term" value="F:DNA-binding transcription factor activity"/>
    <property type="evidence" value="ECO:0007669"/>
    <property type="project" value="InterPro"/>
</dbReference>
<dbReference type="InterPro" id="IPR018060">
    <property type="entry name" value="HTH_AraC"/>
</dbReference>
<gene>
    <name evidence="6" type="ORF">N866_10910</name>
</gene>
<dbReference type="PROSITE" id="PS00041">
    <property type="entry name" value="HTH_ARAC_FAMILY_1"/>
    <property type="match status" value="1"/>
</dbReference>
<proteinExistence type="predicted"/>
<keyword evidence="1" id="KW-0805">Transcription regulation</keyword>
<keyword evidence="2" id="KW-0238">DNA-binding</keyword>